<dbReference type="GO" id="GO:0004601">
    <property type="term" value="F:peroxidase activity"/>
    <property type="evidence" value="ECO:0007669"/>
    <property type="project" value="UniProtKB-ARBA"/>
</dbReference>
<dbReference type="CDD" id="cd03046">
    <property type="entry name" value="GST_N_GTT1_like"/>
    <property type="match status" value="1"/>
</dbReference>
<dbReference type="Proteomes" id="UP000242231">
    <property type="component" value="Unassembled WGS sequence"/>
</dbReference>
<evidence type="ECO:0000256" key="4">
    <source>
        <dbReference type="RuleBase" id="RU003494"/>
    </source>
</evidence>
<protein>
    <recommendedName>
        <fullName evidence="1">glutathione transferase</fullName>
        <ecNumber evidence="1">2.5.1.18</ecNumber>
    </recommendedName>
</protein>
<comment type="similarity">
    <text evidence="4">Belongs to the GST superfamily.</text>
</comment>
<accession>A0A2P5TNS8</accession>
<keyword evidence="8" id="KW-1185">Reference proteome</keyword>
<feature type="domain" description="GST N-terminal" evidence="5">
    <location>
        <begin position="1"/>
        <end position="81"/>
    </location>
</feature>
<dbReference type="Gene3D" id="3.40.30.10">
    <property type="entry name" value="Glutaredoxin"/>
    <property type="match status" value="1"/>
</dbReference>
<comment type="catalytic activity">
    <reaction evidence="3">
        <text>RX + glutathione = an S-substituted glutathione + a halide anion + H(+)</text>
        <dbReference type="Rhea" id="RHEA:16437"/>
        <dbReference type="ChEBI" id="CHEBI:15378"/>
        <dbReference type="ChEBI" id="CHEBI:16042"/>
        <dbReference type="ChEBI" id="CHEBI:17792"/>
        <dbReference type="ChEBI" id="CHEBI:57925"/>
        <dbReference type="ChEBI" id="CHEBI:90779"/>
        <dbReference type="EC" id="2.5.1.18"/>
    </reaction>
</comment>
<dbReference type="Pfam" id="PF00043">
    <property type="entry name" value="GST_C"/>
    <property type="match status" value="1"/>
</dbReference>
<dbReference type="PROSITE" id="PS50405">
    <property type="entry name" value="GST_CTER"/>
    <property type="match status" value="1"/>
</dbReference>
<dbReference type="RefSeq" id="WP_104485823.1">
    <property type="nucleotide sequence ID" value="NZ_BMYB01000013.1"/>
</dbReference>
<evidence type="ECO:0000256" key="2">
    <source>
        <dbReference type="ARBA" id="ARBA00022679"/>
    </source>
</evidence>
<dbReference type="InterPro" id="IPR036282">
    <property type="entry name" value="Glutathione-S-Trfase_C_sf"/>
</dbReference>
<name>A0A2P5TNS8_9GAMM</name>
<dbReference type="Gene3D" id="1.20.1050.10">
    <property type="match status" value="1"/>
</dbReference>
<dbReference type="SFLD" id="SFLDG01150">
    <property type="entry name" value="Main.1:_Beta-like"/>
    <property type="match status" value="1"/>
</dbReference>
<dbReference type="InterPro" id="IPR040079">
    <property type="entry name" value="Glutathione_S-Trfase"/>
</dbReference>
<keyword evidence="2 7" id="KW-0808">Transferase</keyword>
<organism evidence="7 8">
    <name type="scientific">Oceanisphaera arctica</name>
    <dbReference type="NCBI Taxonomy" id="641510"/>
    <lineage>
        <taxon>Bacteria</taxon>
        <taxon>Pseudomonadati</taxon>
        <taxon>Pseudomonadota</taxon>
        <taxon>Gammaproteobacteria</taxon>
        <taxon>Aeromonadales</taxon>
        <taxon>Aeromonadaceae</taxon>
        <taxon>Oceanisphaera</taxon>
    </lineage>
</organism>
<evidence type="ECO:0000259" key="5">
    <source>
        <dbReference type="PROSITE" id="PS50404"/>
    </source>
</evidence>
<dbReference type="SUPFAM" id="SSF47616">
    <property type="entry name" value="GST C-terminal domain-like"/>
    <property type="match status" value="1"/>
</dbReference>
<dbReference type="PANTHER" id="PTHR44051">
    <property type="entry name" value="GLUTATHIONE S-TRANSFERASE-RELATED"/>
    <property type="match status" value="1"/>
</dbReference>
<dbReference type="SFLD" id="SFLDG00358">
    <property type="entry name" value="Main_(cytGST)"/>
    <property type="match status" value="1"/>
</dbReference>
<comment type="caution">
    <text evidence="7">The sequence shown here is derived from an EMBL/GenBank/DDBJ whole genome shotgun (WGS) entry which is preliminary data.</text>
</comment>
<dbReference type="InterPro" id="IPR036249">
    <property type="entry name" value="Thioredoxin-like_sf"/>
</dbReference>
<dbReference type="AlphaFoldDB" id="A0A2P5TNS8"/>
<dbReference type="InterPro" id="IPR004046">
    <property type="entry name" value="GST_C"/>
</dbReference>
<dbReference type="SFLD" id="SFLDS00019">
    <property type="entry name" value="Glutathione_Transferase_(cytos"/>
    <property type="match status" value="1"/>
</dbReference>
<dbReference type="SUPFAM" id="SSF52833">
    <property type="entry name" value="Thioredoxin-like"/>
    <property type="match status" value="1"/>
</dbReference>
<proteinExistence type="inferred from homology"/>
<feature type="domain" description="GST C-terminal" evidence="6">
    <location>
        <begin position="87"/>
        <end position="227"/>
    </location>
</feature>
<sequence length="227" mass="25899">MIQLHHLNNSRSQRILWLLEELGLEYEIKHYRRDTDTQLAPDSLKRIHPLGKAPVLTDGGMTLAESGAIIDYLAQTYGRDTLLPANNSPAWWDYVYWLHYAEGSLMPPLLIRHVFDKVQQAPVPFFIRPIVNRIVAGVDKVFLHKQIQTHLNFVADHLSCHDWFAGKRFGAADIQMSFPLEAAMHRSELADSYPRLRAYVSALQARPAYLRALKAGGPYLYGPKARV</sequence>
<dbReference type="CDD" id="cd03189">
    <property type="entry name" value="GST_C_GTT1_like"/>
    <property type="match status" value="1"/>
</dbReference>
<gene>
    <name evidence="7" type="ORF">UN63_05740</name>
</gene>
<evidence type="ECO:0000256" key="3">
    <source>
        <dbReference type="ARBA" id="ARBA00047960"/>
    </source>
</evidence>
<dbReference type="OrthoDB" id="9810080at2"/>
<dbReference type="EMBL" id="MPZM01000008">
    <property type="protein sequence ID" value="PPL17268.1"/>
    <property type="molecule type" value="Genomic_DNA"/>
</dbReference>
<dbReference type="EC" id="2.5.1.18" evidence="1"/>
<evidence type="ECO:0000313" key="8">
    <source>
        <dbReference type="Proteomes" id="UP000242231"/>
    </source>
</evidence>
<reference evidence="8" key="1">
    <citation type="submission" date="2016-11" db="EMBL/GenBank/DDBJ databases">
        <authorList>
            <person name="Sisinthy S."/>
            <person name="Ara S."/>
            <person name="Gundlapally S.R."/>
        </authorList>
    </citation>
    <scope>NUCLEOTIDE SEQUENCE [LARGE SCALE GENOMIC DNA]</scope>
    <source>
        <strain evidence="8">V1-41</strain>
    </source>
</reference>
<evidence type="ECO:0000259" key="6">
    <source>
        <dbReference type="PROSITE" id="PS50405"/>
    </source>
</evidence>
<dbReference type="FunFam" id="3.40.30.10:FF:000156">
    <property type="entry name" value="Glutathione S-transferase 1"/>
    <property type="match status" value="1"/>
</dbReference>
<evidence type="ECO:0000313" key="7">
    <source>
        <dbReference type="EMBL" id="PPL17268.1"/>
    </source>
</evidence>
<dbReference type="InterPro" id="IPR010987">
    <property type="entry name" value="Glutathione-S-Trfase_C-like"/>
</dbReference>
<dbReference type="PANTHER" id="PTHR44051:SF9">
    <property type="entry name" value="GLUTATHIONE S-TRANSFERASE 1"/>
    <property type="match status" value="1"/>
</dbReference>
<dbReference type="InterPro" id="IPR004045">
    <property type="entry name" value="Glutathione_S-Trfase_N"/>
</dbReference>
<dbReference type="Pfam" id="PF02798">
    <property type="entry name" value="GST_N"/>
    <property type="match status" value="1"/>
</dbReference>
<dbReference type="GO" id="GO:0004364">
    <property type="term" value="F:glutathione transferase activity"/>
    <property type="evidence" value="ECO:0007669"/>
    <property type="project" value="UniProtKB-EC"/>
</dbReference>
<dbReference type="PROSITE" id="PS50404">
    <property type="entry name" value="GST_NTER"/>
    <property type="match status" value="1"/>
</dbReference>
<evidence type="ECO:0000256" key="1">
    <source>
        <dbReference type="ARBA" id="ARBA00012452"/>
    </source>
</evidence>
<dbReference type="GO" id="GO:0005737">
    <property type="term" value="C:cytoplasm"/>
    <property type="evidence" value="ECO:0007669"/>
    <property type="project" value="UniProtKB-ARBA"/>
</dbReference>